<dbReference type="EMBL" id="CAJVPU010010906">
    <property type="protein sequence ID" value="CAG8609915.1"/>
    <property type="molecule type" value="Genomic_DNA"/>
</dbReference>
<sequence>MPDNNELTSHVKGENFEYEVYEVIKTKFANLGKVTIHTITGGTMVYDNTTGLMSRSGKYTCIGDNGVDITLLYEKRFIIFQCKYRTPCPKCITNKIQCEHCYYKTTFADTMTTDVEKFNNTLNEWSNNTIGFFVVNDEVKIPNEYKANTEHKLLKLSNLSQLAERLQKEIIESKIITFTIQEIKYDIISDIVNNNNIGNTLE</sequence>
<proteinExistence type="predicted"/>
<comment type="caution">
    <text evidence="1">The sequence shown here is derived from an EMBL/GenBank/DDBJ whole genome shotgun (WGS) entry which is preliminary data.</text>
</comment>
<gene>
    <name evidence="1" type="ORF">DHETER_LOCUS7592</name>
</gene>
<accession>A0ACA9N0C9</accession>
<evidence type="ECO:0000313" key="1">
    <source>
        <dbReference type="EMBL" id="CAG8609915.1"/>
    </source>
</evidence>
<keyword evidence="2" id="KW-1185">Reference proteome</keyword>
<evidence type="ECO:0000313" key="2">
    <source>
        <dbReference type="Proteomes" id="UP000789702"/>
    </source>
</evidence>
<name>A0ACA9N0C9_9GLOM</name>
<reference evidence="1" key="1">
    <citation type="submission" date="2021-06" db="EMBL/GenBank/DDBJ databases">
        <authorList>
            <person name="Kallberg Y."/>
            <person name="Tangrot J."/>
            <person name="Rosling A."/>
        </authorList>
    </citation>
    <scope>NUCLEOTIDE SEQUENCE</scope>
    <source>
        <strain evidence="1">IL203A</strain>
    </source>
</reference>
<organism evidence="1 2">
    <name type="scientific">Dentiscutata heterogama</name>
    <dbReference type="NCBI Taxonomy" id="1316150"/>
    <lineage>
        <taxon>Eukaryota</taxon>
        <taxon>Fungi</taxon>
        <taxon>Fungi incertae sedis</taxon>
        <taxon>Mucoromycota</taxon>
        <taxon>Glomeromycotina</taxon>
        <taxon>Glomeromycetes</taxon>
        <taxon>Diversisporales</taxon>
        <taxon>Gigasporaceae</taxon>
        <taxon>Dentiscutata</taxon>
    </lineage>
</organism>
<protein>
    <submittedName>
        <fullName evidence="1">11836_t:CDS:1</fullName>
    </submittedName>
</protein>
<dbReference type="Proteomes" id="UP000789702">
    <property type="component" value="Unassembled WGS sequence"/>
</dbReference>